<dbReference type="Pfam" id="PF01035">
    <property type="entry name" value="DNA_binding_1"/>
    <property type="match status" value="1"/>
</dbReference>
<protein>
    <recommendedName>
        <fullName evidence="9">Methylated-DNA--protein-cysteine methyltransferase</fullName>
        <ecNumber evidence="9">2.1.1.63</ecNumber>
    </recommendedName>
    <alternativeName>
        <fullName evidence="9">6-O-methylguanine-DNA methyltransferase</fullName>
        <shortName evidence="9">MGMT</shortName>
    </alternativeName>
    <alternativeName>
        <fullName evidence="9">O-6-methylguanine-DNA-alkyltransferase</fullName>
    </alternativeName>
</protein>
<keyword evidence="4 9" id="KW-0489">Methyltransferase</keyword>
<keyword evidence="3 9" id="KW-0963">Cytoplasm</keyword>
<evidence type="ECO:0000256" key="7">
    <source>
        <dbReference type="ARBA" id="ARBA00023204"/>
    </source>
</evidence>
<accession>A0A940SIE1</accession>
<dbReference type="GO" id="GO:0003908">
    <property type="term" value="F:methylated-DNA-[protein]-cysteine S-methyltransferase activity"/>
    <property type="evidence" value="ECO:0007669"/>
    <property type="project" value="UniProtKB-UniRule"/>
</dbReference>
<dbReference type="InterPro" id="IPR036388">
    <property type="entry name" value="WH-like_DNA-bd_sf"/>
</dbReference>
<evidence type="ECO:0000313" key="12">
    <source>
        <dbReference type="EMBL" id="MBP0727202.1"/>
    </source>
</evidence>
<gene>
    <name evidence="12" type="ORF">J5Y03_18800</name>
</gene>
<dbReference type="SUPFAM" id="SSF46767">
    <property type="entry name" value="Methylated DNA-protein cysteine methyltransferase, C-terminal domain"/>
    <property type="match status" value="1"/>
</dbReference>
<dbReference type="EC" id="2.1.1.63" evidence="9"/>
<dbReference type="NCBIfam" id="TIGR00589">
    <property type="entry name" value="ogt"/>
    <property type="match status" value="1"/>
</dbReference>
<keyword evidence="5 9" id="KW-0808">Transferase</keyword>
<evidence type="ECO:0000256" key="5">
    <source>
        <dbReference type="ARBA" id="ARBA00022679"/>
    </source>
</evidence>
<dbReference type="GO" id="GO:0032259">
    <property type="term" value="P:methylation"/>
    <property type="evidence" value="ECO:0007669"/>
    <property type="project" value="UniProtKB-KW"/>
</dbReference>
<comment type="catalytic activity">
    <reaction evidence="8 9">
        <text>a 6-O-methyl-2'-deoxyguanosine in DNA + L-cysteinyl-[protein] = S-methyl-L-cysteinyl-[protein] + a 2'-deoxyguanosine in DNA</text>
        <dbReference type="Rhea" id="RHEA:24000"/>
        <dbReference type="Rhea" id="RHEA-COMP:10131"/>
        <dbReference type="Rhea" id="RHEA-COMP:10132"/>
        <dbReference type="Rhea" id="RHEA-COMP:11367"/>
        <dbReference type="Rhea" id="RHEA-COMP:11368"/>
        <dbReference type="ChEBI" id="CHEBI:29950"/>
        <dbReference type="ChEBI" id="CHEBI:82612"/>
        <dbReference type="ChEBI" id="CHEBI:85445"/>
        <dbReference type="ChEBI" id="CHEBI:85448"/>
        <dbReference type="EC" id="2.1.1.63"/>
    </reaction>
</comment>
<dbReference type="InterPro" id="IPR023546">
    <property type="entry name" value="MGMT"/>
</dbReference>
<dbReference type="FunFam" id="1.10.10.10:FF:000214">
    <property type="entry name" value="Methylated-DNA--protein-cysteine methyltransferase"/>
    <property type="match status" value="1"/>
</dbReference>
<evidence type="ECO:0000256" key="2">
    <source>
        <dbReference type="ARBA" id="ARBA00008711"/>
    </source>
</evidence>
<evidence type="ECO:0000256" key="6">
    <source>
        <dbReference type="ARBA" id="ARBA00022763"/>
    </source>
</evidence>
<sequence length="160" mass="18432">MNRMTVQTAYYKSPIGIVRIEGNEEGVRFIDFCEDDQILVTEEIPNCLVEAHKQIQEYFEGKRIEFNFKIISKGTDFQRTVWNELVKVPYGQTASYAELARQIQNPKAVRAVANANRRNPISIVVPCHRIIGSNGSLTGYAGGLWRKEWLLNHEKNYKQL</sequence>
<organism evidence="12 13">
    <name type="scientific">Gottfriedia endophytica</name>
    <dbReference type="NCBI Taxonomy" id="2820819"/>
    <lineage>
        <taxon>Bacteria</taxon>
        <taxon>Bacillati</taxon>
        <taxon>Bacillota</taxon>
        <taxon>Bacilli</taxon>
        <taxon>Bacillales</taxon>
        <taxon>Bacillaceae</taxon>
        <taxon>Gottfriedia</taxon>
    </lineage>
</organism>
<dbReference type="CDD" id="cd06445">
    <property type="entry name" value="ATase"/>
    <property type="match status" value="1"/>
</dbReference>
<dbReference type="RefSeq" id="WP_209407568.1">
    <property type="nucleotide sequence ID" value="NZ_JAGIYQ010000020.1"/>
</dbReference>
<dbReference type="EMBL" id="JAGIYQ010000020">
    <property type="protein sequence ID" value="MBP0727202.1"/>
    <property type="molecule type" value="Genomic_DNA"/>
</dbReference>
<evidence type="ECO:0000259" key="10">
    <source>
        <dbReference type="Pfam" id="PF01035"/>
    </source>
</evidence>
<dbReference type="Gene3D" id="1.10.10.10">
    <property type="entry name" value="Winged helix-like DNA-binding domain superfamily/Winged helix DNA-binding domain"/>
    <property type="match status" value="1"/>
</dbReference>
<proteinExistence type="inferred from homology"/>
<reference evidence="12" key="1">
    <citation type="submission" date="2021-04" db="EMBL/GenBank/DDBJ databases">
        <title>Genome seq and assembly of Bacillus sp.</title>
        <authorList>
            <person name="Chhetri G."/>
        </authorList>
    </citation>
    <scope>NUCLEOTIDE SEQUENCE</scope>
    <source>
        <strain evidence="12">RG28</strain>
    </source>
</reference>
<evidence type="ECO:0000259" key="11">
    <source>
        <dbReference type="Pfam" id="PF02870"/>
    </source>
</evidence>
<name>A0A940SIE1_9BACI</name>
<keyword evidence="6 9" id="KW-0227">DNA damage</keyword>
<evidence type="ECO:0000256" key="3">
    <source>
        <dbReference type="ARBA" id="ARBA00022490"/>
    </source>
</evidence>
<evidence type="ECO:0000256" key="4">
    <source>
        <dbReference type="ARBA" id="ARBA00022603"/>
    </source>
</evidence>
<dbReference type="PROSITE" id="PS00374">
    <property type="entry name" value="MGMT"/>
    <property type="match status" value="1"/>
</dbReference>
<dbReference type="InterPro" id="IPR036631">
    <property type="entry name" value="MGMT_N_sf"/>
</dbReference>
<comment type="similarity">
    <text evidence="2 9">Belongs to the MGMT family.</text>
</comment>
<evidence type="ECO:0000256" key="9">
    <source>
        <dbReference type="HAMAP-Rule" id="MF_00772"/>
    </source>
</evidence>
<keyword evidence="13" id="KW-1185">Reference proteome</keyword>
<dbReference type="InterPro" id="IPR036217">
    <property type="entry name" value="MethylDNA_cys_MeTrfase_DNAb"/>
</dbReference>
<dbReference type="InterPro" id="IPR008332">
    <property type="entry name" value="MethylG_MeTrfase_N"/>
</dbReference>
<feature type="active site" description="Nucleophile; methyl group acceptor" evidence="9">
    <location>
        <position position="127"/>
    </location>
</feature>
<dbReference type="PANTHER" id="PTHR10815:SF13">
    <property type="entry name" value="METHYLATED-DNA--PROTEIN-CYSTEINE METHYLTRANSFERASE"/>
    <property type="match status" value="1"/>
</dbReference>
<evidence type="ECO:0000313" key="13">
    <source>
        <dbReference type="Proteomes" id="UP000682134"/>
    </source>
</evidence>
<dbReference type="GO" id="GO:0006307">
    <property type="term" value="P:DNA alkylation repair"/>
    <property type="evidence" value="ECO:0007669"/>
    <property type="project" value="UniProtKB-UniRule"/>
</dbReference>
<dbReference type="SUPFAM" id="SSF53155">
    <property type="entry name" value="Methylated DNA-protein cysteine methyltransferase domain"/>
    <property type="match status" value="1"/>
</dbReference>
<dbReference type="InterPro" id="IPR014048">
    <property type="entry name" value="MethylDNA_cys_MeTrfase_DNA-bd"/>
</dbReference>
<dbReference type="Gene3D" id="3.30.160.70">
    <property type="entry name" value="Methylated DNA-protein cysteine methyltransferase domain"/>
    <property type="match status" value="1"/>
</dbReference>
<dbReference type="Pfam" id="PF02870">
    <property type="entry name" value="Methyltransf_1N"/>
    <property type="match status" value="1"/>
</dbReference>
<dbReference type="GO" id="GO:0005737">
    <property type="term" value="C:cytoplasm"/>
    <property type="evidence" value="ECO:0007669"/>
    <property type="project" value="UniProtKB-SubCell"/>
</dbReference>
<dbReference type="InterPro" id="IPR001497">
    <property type="entry name" value="MethylDNA_cys_MeTrfase_AS"/>
</dbReference>
<comment type="caution">
    <text evidence="12">The sequence shown here is derived from an EMBL/GenBank/DDBJ whole genome shotgun (WGS) entry which is preliminary data.</text>
</comment>
<dbReference type="Proteomes" id="UP000682134">
    <property type="component" value="Unassembled WGS sequence"/>
</dbReference>
<comment type="function">
    <text evidence="9">Involved in the cellular defense against the biological effects of O6-methylguanine (O6-MeG) and O4-methylthymine (O4-MeT) in DNA. Repairs the methylated nucleobase in DNA by stoichiometrically transferring the methyl group to a cysteine residue in the enzyme. This is a suicide reaction: the enzyme is irreversibly inactivated.</text>
</comment>
<dbReference type="AlphaFoldDB" id="A0A940SIE1"/>
<evidence type="ECO:0000256" key="8">
    <source>
        <dbReference type="ARBA" id="ARBA00049348"/>
    </source>
</evidence>
<comment type="catalytic activity">
    <reaction evidence="1 9">
        <text>a 4-O-methyl-thymidine in DNA + L-cysteinyl-[protein] = a thymidine in DNA + S-methyl-L-cysteinyl-[protein]</text>
        <dbReference type="Rhea" id="RHEA:53428"/>
        <dbReference type="Rhea" id="RHEA-COMP:10131"/>
        <dbReference type="Rhea" id="RHEA-COMP:10132"/>
        <dbReference type="Rhea" id="RHEA-COMP:13555"/>
        <dbReference type="Rhea" id="RHEA-COMP:13556"/>
        <dbReference type="ChEBI" id="CHEBI:29950"/>
        <dbReference type="ChEBI" id="CHEBI:82612"/>
        <dbReference type="ChEBI" id="CHEBI:137386"/>
        <dbReference type="ChEBI" id="CHEBI:137387"/>
        <dbReference type="EC" id="2.1.1.63"/>
    </reaction>
</comment>
<comment type="miscellaneous">
    <text evidence="9">This enzyme catalyzes only one turnover and therefore is not strictly catalytic. According to one definition, an enzyme is a biocatalyst that acts repeatedly and over many reaction cycles.</text>
</comment>
<keyword evidence="7 9" id="KW-0234">DNA repair</keyword>
<feature type="domain" description="Methylated-DNA-[protein]-cysteine S-methyltransferase DNA binding" evidence="10">
    <location>
        <begin position="76"/>
        <end position="155"/>
    </location>
</feature>
<dbReference type="HAMAP" id="MF_00772">
    <property type="entry name" value="OGT"/>
    <property type="match status" value="1"/>
</dbReference>
<feature type="domain" description="Methylguanine DNA methyltransferase ribonuclease-like" evidence="11">
    <location>
        <begin position="9"/>
        <end position="70"/>
    </location>
</feature>
<evidence type="ECO:0000256" key="1">
    <source>
        <dbReference type="ARBA" id="ARBA00001286"/>
    </source>
</evidence>
<dbReference type="PANTHER" id="PTHR10815">
    <property type="entry name" value="METHYLATED-DNA--PROTEIN-CYSTEINE METHYLTRANSFERASE"/>
    <property type="match status" value="1"/>
</dbReference>
<comment type="subcellular location">
    <subcellularLocation>
        <location evidence="9">Cytoplasm</location>
    </subcellularLocation>
</comment>